<reference evidence="3 4" key="1">
    <citation type="submission" date="2024-02" db="EMBL/GenBank/DDBJ databases">
        <authorList>
            <person name="Vignale AGUSTIN F."/>
            <person name="Sosa J E."/>
            <person name="Modenutti C."/>
        </authorList>
    </citation>
    <scope>NUCLEOTIDE SEQUENCE [LARGE SCALE GENOMIC DNA]</scope>
</reference>
<feature type="compositionally biased region" description="Basic and acidic residues" evidence="1">
    <location>
        <begin position="659"/>
        <end position="671"/>
    </location>
</feature>
<evidence type="ECO:0000313" key="4">
    <source>
        <dbReference type="Proteomes" id="UP001642360"/>
    </source>
</evidence>
<accession>A0ABC8U1V5</accession>
<feature type="compositionally biased region" description="Low complexity" evidence="1">
    <location>
        <begin position="143"/>
        <end position="152"/>
    </location>
</feature>
<feature type="compositionally biased region" description="Polar residues" evidence="1">
    <location>
        <begin position="153"/>
        <end position="162"/>
    </location>
</feature>
<feature type="compositionally biased region" description="Polar residues" evidence="1">
    <location>
        <begin position="692"/>
        <end position="704"/>
    </location>
</feature>
<dbReference type="InterPro" id="IPR044681">
    <property type="entry name" value="PICBP-like"/>
</dbReference>
<dbReference type="Pfam" id="PF07839">
    <property type="entry name" value="CaM_binding"/>
    <property type="match status" value="1"/>
</dbReference>
<feature type="compositionally biased region" description="Pro residues" evidence="1">
    <location>
        <begin position="74"/>
        <end position="85"/>
    </location>
</feature>
<protein>
    <recommendedName>
        <fullName evidence="2">Calmodulin-binding domain-containing protein</fullName>
    </recommendedName>
</protein>
<comment type="caution">
    <text evidence="3">The sequence shown here is derived from an EMBL/GenBank/DDBJ whole genome shotgun (WGS) entry which is preliminary data.</text>
</comment>
<feature type="region of interest" description="Disordered" evidence="1">
    <location>
        <begin position="25"/>
        <end position="162"/>
    </location>
</feature>
<feature type="compositionally biased region" description="Polar residues" evidence="1">
    <location>
        <begin position="56"/>
        <end position="67"/>
    </location>
</feature>
<dbReference type="InterPro" id="IPR012417">
    <property type="entry name" value="CaM-bd_dom_pln"/>
</dbReference>
<feature type="compositionally biased region" description="Polar residues" evidence="1">
    <location>
        <begin position="94"/>
        <end position="114"/>
    </location>
</feature>
<dbReference type="PANTHER" id="PTHR33923:SF2">
    <property type="entry name" value="CALMODULIN-BINDING PROTEIN-RELATED"/>
    <property type="match status" value="1"/>
</dbReference>
<feature type="compositionally biased region" description="Basic residues" evidence="1">
    <location>
        <begin position="46"/>
        <end position="55"/>
    </location>
</feature>
<feature type="compositionally biased region" description="Basic and acidic residues" evidence="1">
    <location>
        <begin position="805"/>
        <end position="817"/>
    </location>
</feature>
<name>A0ABC8U1V5_9AQUA</name>
<feature type="region of interest" description="Disordered" evidence="1">
    <location>
        <begin position="776"/>
        <end position="828"/>
    </location>
</feature>
<feature type="compositionally biased region" description="Polar residues" evidence="1">
    <location>
        <begin position="729"/>
        <end position="739"/>
    </location>
</feature>
<evidence type="ECO:0000313" key="3">
    <source>
        <dbReference type="EMBL" id="CAK9175093.1"/>
    </source>
</evidence>
<dbReference type="EMBL" id="CAUOFW020006536">
    <property type="protein sequence ID" value="CAK9175093.1"/>
    <property type="molecule type" value="Genomic_DNA"/>
</dbReference>
<evidence type="ECO:0000256" key="1">
    <source>
        <dbReference type="SAM" id="MobiDB-lite"/>
    </source>
</evidence>
<organism evidence="3 4">
    <name type="scientific">Ilex paraguariensis</name>
    <name type="common">yerba mate</name>
    <dbReference type="NCBI Taxonomy" id="185542"/>
    <lineage>
        <taxon>Eukaryota</taxon>
        <taxon>Viridiplantae</taxon>
        <taxon>Streptophyta</taxon>
        <taxon>Embryophyta</taxon>
        <taxon>Tracheophyta</taxon>
        <taxon>Spermatophyta</taxon>
        <taxon>Magnoliopsida</taxon>
        <taxon>eudicotyledons</taxon>
        <taxon>Gunneridae</taxon>
        <taxon>Pentapetalae</taxon>
        <taxon>asterids</taxon>
        <taxon>campanulids</taxon>
        <taxon>Aquifoliales</taxon>
        <taxon>Aquifoliaceae</taxon>
        <taxon>Ilex</taxon>
    </lineage>
</organism>
<feature type="region of interest" description="Disordered" evidence="1">
    <location>
        <begin position="540"/>
        <end position="569"/>
    </location>
</feature>
<dbReference type="Proteomes" id="UP001642360">
    <property type="component" value="Unassembled WGS sequence"/>
</dbReference>
<evidence type="ECO:0000259" key="2">
    <source>
        <dbReference type="SMART" id="SM01054"/>
    </source>
</evidence>
<dbReference type="PANTHER" id="PTHR33923">
    <property type="entry name" value="CALMODULIN-BINDING PROTEIN-RELATED"/>
    <property type="match status" value="1"/>
</dbReference>
<feature type="region of interest" description="Disordered" evidence="1">
    <location>
        <begin position="626"/>
        <end position="739"/>
    </location>
</feature>
<gene>
    <name evidence="3" type="ORF">ILEXP_LOCUS44888</name>
</gene>
<dbReference type="AlphaFoldDB" id="A0ABC8U1V5"/>
<proteinExistence type="predicted"/>
<keyword evidence="4" id="KW-1185">Reference proteome</keyword>
<sequence>MVQRKVPNKLEIQADDFQSKKLLVNLNTSSQNHDGKNRGAAGAELKKKKMKKSRSTKLIESLQSPSFKRQVPQPGKPPPPRPPLEAPTTTATPQKQSPTKSSDMTPNYMKSTSCFDARKERSPGSSRNSPTGYDRKSPRRKNSNSNNSKNSSASGHKTSSLKLVRTLTKTPSFKPARSTAKKCSPVVLCENLDVQRATCSSTLKDSNFPDYLKLNHGGTESEGTSVMKVCPYTYCSLNGHYHTPLPPLKCFLSARRRVMKTQKSIKLGCLSPRESRASGERMKEIDPWQGIFDEKPAIEEKDFNVSVISPLIQEENEDFFVEIYGKEREDNNEDGHTINGFFVDGVRGSGEGFDERGSENDDGMVVESFSDESACSESDFDDNLEASDMEWEAGEYSVSCVDGEVDNPIQSNDASDWGKGDSLEVRNLTFHDEPTLKLDDIVRSCLGEILADEIHQEFFEEESKCSEALFVDREFESDHDEVSLPDVAFEEPKTRGERNGISVMDLQLGDDKTEWIIATEDEALIDHDENESIQDDDTTAFLGHQEPNHSRDFSEPDQNETNEKNSASQNNIEVHHADDDDNNKNRFSEEVFVRNLPPKSEDSETDQNCLEQEFIFIHAEGGMEEKEQVDSAKCSVGVQSDSSPGSFEAVQDSTSEDNDERRLHVIPKDGESIQSNADECVPAESQDHSSDKQSPTNYLVGNQNHLEKDRVEAGNFKTSKTMDSEDQTHSGMTTLGSSQNRDQDVDQIEMKHYIKPDEEETLSVFVAHNTSCTETKKAQFHPRNNPNKLPEPCKNSRGIARGKRPIKDSEEQREFNPREPNYLPLEPDPEAEKVDLRHQMMDERKNAEEWMLDYALRRAVTNLIPARKRKVALLVEAFETVIPAPKYESHLRHTSAGFAHGRTIQACS</sequence>
<dbReference type="SMART" id="SM01054">
    <property type="entry name" value="CaM_binding"/>
    <property type="match status" value="1"/>
</dbReference>
<feature type="domain" description="Calmodulin-binding" evidence="2">
    <location>
        <begin position="766"/>
        <end position="883"/>
    </location>
</feature>